<dbReference type="OrthoDB" id="10257471at2759"/>
<dbReference type="Proteomes" id="UP000053660">
    <property type="component" value="Unassembled WGS sequence"/>
</dbReference>
<name>A0A0B1SD42_OESDE</name>
<evidence type="ECO:0000313" key="3">
    <source>
        <dbReference type="Proteomes" id="UP000053660"/>
    </source>
</evidence>
<evidence type="ECO:0000259" key="1">
    <source>
        <dbReference type="SMART" id="SM00256"/>
    </source>
</evidence>
<gene>
    <name evidence="2" type="ORF">OESDEN_17105</name>
</gene>
<dbReference type="InterPro" id="IPR036047">
    <property type="entry name" value="F-box-like_dom_sf"/>
</dbReference>
<dbReference type="SUPFAM" id="SSF81383">
    <property type="entry name" value="F-box domain"/>
    <property type="match status" value="1"/>
</dbReference>
<sequence length="88" mass="10631">MDTLNRDCLSQIFLNLDFIERVRLEHVCRMFYYVLHQQSTFCDNVKLDISQFLINNSTDYYQQVSIDTHHRTNIFFTNFGRSEQKNLS</sequence>
<protein>
    <recommendedName>
        <fullName evidence="1">F-box domain-containing protein</fullName>
    </recommendedName>
</protein>
<organism evidence="2 3">
    <name type="scientific">Oesophagostomum dentatum</name>
    <name type="common">Nodular worm</name>
    <dbReference type="NCBI Taxonomy" id="61180"/>
    <lineage>
        <taxon>Eukaryota</taxon>
        <taxon>Metazoa</taxon>
        <taxon>Ecdysozoa</taxon>
        <taxon>Nematoda</taxon>
        <taxon>Chromadorea</taxon>
        <taxon>Rhabditida</taxon>
        <taxon>Rhabditina</taxon>
        <taxon>Rhabditomorpha</taxon>
        <taxon>Strongyloidea</taxon>
        <taxon>Strongylidae</taxon>
        <taxon>Oesophagostomum</taxon>
    </lineage>
</organism>
<proteinExistence type="predicted"/>
<feature type="domain" description="F-box" evidence="1">
    <location>
        <begin position="4"/>
        <end position="44"/>
    </location>
</feature>
<dbReference type="AlphaFoldDB" id="A0A0B1SD42"/>
<dbReference type="EMBL" id="KN574639">
    <property type="protein sequence ID" value="KHJ83198.1"/>
    <property type="molecule type" value="Genomic_DNA"/>
</dbReference>
<dbReference type="Gene3D" id="1.20.1280.50">
    <property type="match status" value="1"/>
</dbReference>
<reference evidence="2 3" key="1">
    <citation type="submission" date="2014-03" db="EMBL/GenBank/DDBJ databases">
        <title>Draft genome of the hookworm Oesophagostomum dentatum.</title>
        <authorList>
            <person name="Mitreva M."/>
        </authorList>
    </citation>
    <scope>NUCLEOTIDE SEQUENCE [LARGE SCALE GENOMIC DNA]</scope>
    <source>
        <strain evidence="2 3">OD-Hann</strain>
    </source>
</reference>
<dbReference type="SMART" id="SM00256">
    <property type="entry name" value="FBOX"/>
    <property type="match status" value="1"/>
</dbReference>
<dbReference type="Pfam" id="PF00646">
    <property type="entry name" value="F-box"/>
    <property type="match status" value="1"/>
</dbReference>
<dbReference type="InterPro" id="IPR001810">
    <property type="entry name" value="F-box_dom"/>
</dbReference>
<evidence type="ECO:0000313" key="2">
    <source>
        <dbReference type="EMBL" id="KHJ83198.1"/>
    </source>
</evidence>
<accession>A0A0B1SD42</accession>
<keyword evidence="3" id="KW-1185">Reference proteome</keyword>